<dbReference type="InterPro" id="IPR032821">
    <property type="entry name" value="PKS_assoc"/>
</dbReference>
<dbReference type="PANTHER" id="PTHR43775:SF51">
    <property type="entry name" value="INACTIVE PHENOLPHTHIOCEROL SYNTHESIS POLYKETIDE SYNTHASE TYPE I PKS1-RELATED"/>
    <property type="match status" value="1"/>
</dbReference>
<dbReference type="InterPro" id="IPR015083">
    <property type="entry name" value="NorB/c/GfsB-D-like_docking"/>
</dbReference>
<dbReference type="FunFam" id="3.40.47.10:FF:000019">
    <property type="entry name" value="Polyketide synthase type I"/>
    <property type="match status" value="1"/>
</dbReference>
<dbReference type="GO" id="GO:0031177">
    <property type="term" value="F:phosphopantetheine binding"/>
    <property type="evidence" value="ECO:0007669"/>
    <property type="project" value="InterPro"/>
</dbReference>
<keyword evidence="4 10" id="KW-0808">Transferase</keyword>
<dbReference type="Proteomes" id="UP000198318">
    <property type="component" value="Unassembled WGS sequence"/>
</dbReference>
<dbReference type="Pfam" id="PF00550">
    <property type="entry name" value="PP-binding"/>
    <property type="match status" value="1"/>
</dbReference>
<comment type="cofactor">
    <cofactor evidence="1">
        <name>pantetheine 4'-phosphate</name>
        <dbReference type="ChEBI" id="CHEBI:47942"/>
    </cofactor>
</comment>
<dbReference type="GO" id="GO:0004312">
    <property type="term" value="F:fatty acid synthase activity"/>
    <property type="evidence" value="ECO:0007669"/>
    <property type="project" value="TreeGrafter"/>
</dbReference>
<dbReference type="InterPro" id="IPR020841">
    <property type="entry name" value="PKS_Beta-ketoAc_synthase_dom"/>
</dbReference>
<dbReference type="SMART" id="SM00827">
    <property type="entry name" value="PKS_AT"/>
    <property type="match status" value="1"/>
</dbReference>
<dbReference type="OrthoDB" id="4537517at2"/>
<dbReference type="EMBL" id="FZOR01000040">
    <property type="protein sequence ID" value="SNT53779.1"/>
    <property type="molecule type" value="Genomic_DNA"/>
</dbReference>
<dbReference type="InterPro" id="IPR006162">
    <property type="entry name" value="Ppantetheine_attach_site"/>
</dbReference>
<dbReference type="Pfam" id="PF08990">
    <property type="entry name" value="Docking"/>
    <property type="match status" value="1"/>
</dbReference>
<dbReference type="SUPFAM" id="SSF53901">
    <property type="entry name" value="Thiolase-like"/>
    <property type="match status" value="1"/>
</dbReference>
<evidence type="ECO:0000256" key="1">
    <source>
        <dbReference type="ARBA" id="ARBA00001957"/>
    </source>
</evidence>
<dbReference type="Pfam" id="PF02801">
    <property type="entry name" value="Ketoacyl-synt_C"/>
    <property type="match status" value="1"/>
</dbReference>
<dbReference type="Gene3D" id="3.40.366.10">
    <property type="entry name" value="Malonyl-Coenzyme A Acyl Carrier Protein, domain 2"/>
    <property type="match status" value="1"/>
</dbReference>
<dbReference type="FunFam" id="3.40.366.10:FF:000002">
    <property type="entry name" value="Probable polyketide synthase 2"/>
    <property type="match status" value="1"/>
</dbReference>
<evidence type="ECO:0000313" key="10">
    <source>
        <dbReference type="EMBL" id="SNT53779.1"/>
    </source>
</evidence>
<evidence type="ECO:0000256" key="7">
    <source>
        <dbReference type="ARBA" id="ARBA00023315"/>
    </source>
</evidence>
<dbReference type="Pfam" id="PF16197">
    <property type="entry name" value="KAsynt_C_assoc"/>
    <property type="match status" value="1"/>
</dbReference>
<dbReference type="RefSeq" id="WP_089329762.1">
    <property type="nucleotide sequence ID" value="NZ_FZOR01000040.1"/>
</dbReference>
<dbReference type="GO" id="GO:0004315">
    <property type="term" value="F:3-oxoacyl-[acyl-carrier-protein] synthase activity"/>
    <property type="evidence" value="ECO:0007669"/>
    <property type="project" value="InterPro"/>
</dbReference>
<keyword evidence="6" id="KW-0511">Multifunctional enzyme</keyword>
<dbReference type="InterPro" id="IPR050091">
    <property type="entry name" value="PKS_NRPS_Biosynth_Enz"/>
</dbReference>
<protein>
    <submittedName>
        <fullName evidence="10">Acyl transferase domain-containing protein</fullName>
    </submittedName>
</protein>
<keyword evidence="11" id="KW-1185">Reference proteome</keyword>
<dbReference type="GO" id="GO:0033068">
    <property type="term" value="P:macrolide biosynthetic process"/>
    <property type="evidence" value="ECO:0007669"/>
    <property type="project" value="UniProtKB-ARBA"/>
</dbReference>
<evidence type="ECO:0000256" key="5">
    <source>
        <dbReference type="ARBA" id="ARBA00023194"/>
    </source>
</evidence>
<keyword evidence="7" id="KW-0012">Acyltransferase</keyword>
<dbReference type="PANTHER" id="PTHR43775">
    <property type="entry name" value="FATTY ACID SYNTHASE"/>
    <property type="match status" value="1"/>
</dbReference>
<dbReference type="InterPro" id="IPR018201">
    <property type="entry name" value="Ketoacyl_synth_AS"/>
</dbReference>
<proteinExistence type="predicted"/>
<dbReference type="InterPro" id="IPR014043">
    <property type="entry name" value="Acyl_transferase_dom"/>
</dbReference>
<evidence type="ECO:0000256" key="6">
    <source>
        <dbReference type="ARBA" id="ARBA00023268"/>
    </source>
</evidence>
<dbReference type="SUPFAM" id="SSF47336">
    <property type="entry name" value="ACP-like"/>
    <property type="match status" value="1"/>
</dbReference>
<evidence type="ECO:0000259" key="9">
    <source>
        <dbReference type="PROSITE" id="PS52004"/>
    </source>
</evidence>
<dbReference type="Gene3D" id="3.40.47.10">
    <property type="match status" value="1"/>
</dbReference>
<dbReference type="InterPro" id="IPR016035">
    <property type="entry name" value="Acyl_Trfase/lysoPLipase"/>
</dbReference>
<evidence type="ECO:0000256" key="2">
    <source>
        <dbReference type="ARBA" id="ARBA00022450"/>
    </source>
</evidence>
<dbReference type="InterPro" id="IPR036736">
    <property type="entry name" value="ACP-like_sf"/>
</dbReference>
<dbReference type="AlphaFoldDB" id="A0A239NI28"/>
<dbReference type="SUPFAM" id="SSF52151">
    <property type="entry name" value="FabD/lysophospholipase-like"/>
    <property type="match status" value="1"/>
</dbReference>
<dbReference type="InterPro" id="IPR041618">
    <property type="entry name" value="PKS_DE"/>
</dbReference>
<gene>
    <name evidence="10" type="ORF">SAMN05443665_104075</name>
</gene>
<evidence type="ECO:0000256" key="4">
    <source>
        <dbReference type="ARBA" id="ARBA00022679"/>
    </source>
</evidence>
<dbReference type="InterPro" id="IPR016039">
    <property type="entry name" value="Thiolase-like"/>
</dbReference>
<sequence length="1076" mass="113118">MANAAEQEKDRLLEYLRWVTADLRQARRRVAELEAGGGEPVAVVAMACRYPGGAASPEDLWRLVASGTDAVGDFPGDRGWDVAELYDPDPDAPGKSSTRRGAFLHDALDFDAGFFGLGPREALATDPQQRLLLETAWEAVERARIDPRSLRGSRTGVFAGVMYGDHAHRLRSVPQELEGFLGNGGAGSVASGRIAYTLGLEGPAVTVDTACSSSLVALHLAARALQNGDCDLALAGGVTVMSTPSLFVEFSRQRGLSPDGRCRSFGAAADGTGFGEGAGLLLLERLSDARREGHPVLAVIRGSAVNQDGASNGLTAPNGPAQQRVIRAALADAGLGPGDVDAVEAHGTGTTLGDPIEAQALLTAYGQDRDTPLWLGSIKSNIGHTQAAAGAAGTIKMIMAMRHALLPPTLHADEPTPHVDWNSGAVRLLTEPVPWEDPGRPRRAGVSSFGISGTNAHLILEEAPAEDAAASAETAVPVPVPWVLSARSETALRAQAARLHDHLAGGPVTAAADVGRSLATSRTAFEHRAVVLGSTAGDLMDALAGLAAGEISPDVVRGSAGPGRTAFLFSGQGSQRPGMGRELHEAHPVFAAALDEAAACLDPHLERPVKEVMFAADGPIDETCHAQAALFAFETALYRLFASWGLRPDLVIGHSVGELAAAHVAGVLDLPDAARLVAARGRLMQAARTDGAMVSLRAAADDIAPELPPGVSIAAVNGPDSTVVSGDAGPVAAFAREWRERGHRAKRLRVSHAFHSPHMDPILEEFREAARGVRFHAPSIPLVSNLTGRIADPGDLRSPDYWTRHIRETVRFHDGVRTLAAEGVTTAIEIGPDAVLTPMAQPTLPEGACVPAVRRDRPDRRAVMLALATAFTRGVRPDWGRVYAGARLVDLPTYAFQRRRYWLDAAEGAATGAQAAFWEAVRTSDIAWLTDALDLPADRKDALAGLLPVLAGWWDRHRPVPPALPFAEADASPAPDAEAAAEFRDRLAGETEPAGRARVVAELVRTHAAAVLGLGPDAEVADDQEFLALGFSSLTALELRNRLCAVTGLRLDPVAAFDHPTPALLADHLLDALSAG</sequence>
<feature type="domain" description="Carrier" evidence="8">
    <location>
        <begin position="998"/>
        <end position="1073"/>
    </location>
</feature>
<keyword evidence="2" id="KW-0596">Phosphopantetheine</keyword>
<feature type="domain" description="Ketosynthase family 3 (KS3)" evidence="9">
    <location>
        <begin position="38"/>
        <end position="462"/>
    </location>
</feature>
<dbReference type="SUPFAM" id="SSF55048">
    <property type="entry name" value="Probable ACP-binding domain of malonyl-CoA ACP transacylase"/>
    <property type="match status" value="1"/>
</dbReference>
<dbReference type="PROSITE" id="PS50075">
    <property type="entry name" value="CARRIER"/>
    <property type="match status" value="1"/>
</dbReference>
<dbReference type="SMART" id="SM00825">
    <property type="entry name" value="PKS_KS"/>
    <property type="match status" value="1"/>
</dbReference>
<keyword evidence="5" id="KW-0045">Antibiotic biosynthesis</keyword>
<keyword evidence="3" id="KW-0597">Phosphoprotein</keyword>
<dbReference type="Gene3D" id="3.30.70.3290">
    <property type="match status" value="1"/>
</dbReference>
<dbReference type="InterPro" id="IPR009081">
    <property type="entry name" value="PP-bd_ACP"/>
</dbReference>
<evidence type="ECO:0000256" key="3">
    <source>
        <dbReference type="ARBA" id="ARBA00022553"/>
    </source>
</evidence>
<dbReference type="Gene3D" id="1.10.1200.10">
    <property type="entry name" value="ACP-like"/>
    <property type="match status" value="1"/>
</dbReference>
<dbReference type="PROSITE" id="PS00606">
    <property type="entry name" value="KS3_1"/>
    <property type="match status" value="1"/>
</dbReference>
<reference evidence="10 11" key="1">
    <citation type="submission" date="2017-06" db="EMBL/GenBank/DDBJ databases">
        <authorList>
            <person name="Kim H.J."/>
            <person name="Triplett B.A."/>
        </authorList>
    </citation>
    <scope>NUCLEOTIDE SEQUENCE [LARGE SCALE GENOMIC DNA]</scope>
    <source>
        <strain evidence="10 11">DSM 44715</strain>
    </source>
</reference>
<name>A0A239NI28_9ACTN</name>
<dbReference type="Gene3D" id="6.10.140.1830">
    <property type="match status" value="1"/>
</dbReference>
<evidence type="ECO:0000313" key="11">
    <source>
        <dbReference type="Proteomes" id="UP000198318"/>
    </source>
</evidence>
<dbReference type="GO" id="GO:0006633">
    <property type="term" value="P:fatty acid biosynthetic process"/>
    <property type="evidence" value="ECO:0007669"/>
    <property type="project" value="InterPro"/>
</dbReference>
<evidence type="ECO:0000259" key="8">
    <source>
        <dbReference type="PROSITE" id="PS50075"/>
    </source>
</evidence>
<dbReference type="CDD" id="cd00833">
    <property type="entry name" value="PKS"/>
    <property type="match status" value="1"/>
</dbReference>
<dbReference type="InterPro" id="IPR001227">
    <property type="entry name" value="Ac_transferase_dom_sf"/>
</dbReference>
<dbReference type="InterPro" id="IPR016036">
    <property type="entry name" value="Malonyl_transacylase_ACP-bd"/>
</dbReference>
<dbReference type="InterPro" id="IPR014031">
    <property type="entry name" value="Ketoacyl_synth_C"/>
</dbReference>
<dbReference type="InterPro" id="IPR014030">
    <property type="entry name" value="Ketoacyl_synth_N"/>
</dbReference>
<organism evidence="10 11">
    <name type="scientific">Actinomadura meyerae</name>
    <dbReference type="NCBI Taxonomy" id="240840"/>
    <lineage>
        <taxon>Bacteria</taxon>
        <taxon>Bacillati</taxon>
        <taxon>Actinomycetota</taxon>
        <taxon>Actinomycetes</taxon>
        <taxon>Streptosporangiales</taxon>
        <taxon>Thermomonosporaceae</taxon>
        <taxon>Actinomadura</taxon>
    </lineage>
</organism>
<dbReference type="SMART" id="SM00823">
    <property type="entry name" value="PKS_PP"/>
    <property type="match status" value="1"/>
</dbReference>
<accession>A0A239NI28</accession>
<dbReference type="InterPro" id="IPR020806">
    <property type="entry name" value="PKS_PP-bd"/>
</dbReference>
<dbReference type="Pfam" id="PF18369">
    <property type="entry name" value="PKS_DE"/>
    <property type="match status" value="1"/>
</dbReference>
<dbReference type="Pfam" id="PF00109">
    <property type="entry name" value="ketoacyl-synt"/>
    <property type="match status" value="1"/>
</dbReference>
<dbReference type="PROSITE" id="PS00012">
    <property type="entry name" value="PHOSPHOPANTETHEINE"/>
    <property type="match status" value="1"/>
</dbReference>
<dbReference type="Pfam" id="PF00698">
    <property type="entry name" value="Acyl_transf_1"/>
    <property type="match status" value="1"/>
</dbReference>
<dbReference type="PROSITE" id="PS52004">
    <property type="entry name" value="KS3_2"/>
    <property type="match status" value="1"/>
</dbReference>